<feature type="region of interest" description="Disordered" evidence="1">
    <location>
        <begin position="159"/>
        <end position="195"/>
    </location>
</feature>
<feature type="compositionally biased region" description="Low complexity" evidence="1">
    <location>
        <begin position="41"/>
        <end position="56"/>
    </location>
</feature>
<proteinExistence type="predicted"/>
<dbReference type="EMBL" id="JAEVFJ010000044">
    <property type="protein sequence ID" value="KAH8085410.1"/>
    <property type="molecule type" value="Genomic_DNA"/>
</dbReference>
<reference evidence="2" key="1">
    <citation type="journal article" date="2021" name="New Phytol.">
        <title>Evolutionary innovations through gain and loss of genes in the ectomycorrhizal Boletales.</title>
        <authorList>
            <person name="Wu G."/>
            <person name="Miyauchi S."/>
            <person name="Morin E."/>
            <person name="Kuo A."/>
            <person name="Drula E."/>
            <person name="Varga T."/>
            <person name="Kohler A."/>
            <person name="Feng B."/>
            <person name="Cao Y."/>
            <person name="Lipzen A."/>
            <person name="Daum C."/>
            <person name="Hundley H."/>
            <person name="Pangilinan J."/>
            <person name="Johnson J."/>
            <person name="Barry K."/>
            <person name="LaButti K."/>
            <person name="Ng V."/>
            <person name="Ahrendt S."/>
            <person name="Min B."/>
            <person name="Choi I.G."/>
            <person name="Park H."/>
            <person name="Plett J.M."/>
            <person name="Magnuson J."/>
            <person name="Spatafora J.W."/>
            <person name="Nagy L.G."/>
            <person name="Henrissat B."/>
            <person name="Grigoriev I.V."/>
            <person name="Yang Z.L."/>
            <person name="Xu J."/>
            <person name="Martin F.M."/>
        </authorList>
    </citation>
    <scope>NUCLEOTIDE SEQUENCE</scope>
    <source>
        <strain evidence="2">KKN 215</strain>
    </source>
</reference>
<feature type="region of interest" description="Disordered" evidence="1">
    <location>
        <begin position="85"/>
        <end position="128"/>
    </location>
</feature>
<feature type="compositionally biased region" description="Basic residues" evidence="1">
    <location>
        <begin position="160"/>
        <end position="181"/>
    </location>
</feature>
<name>A0A8K0XKV6_9AGAR</name>
<comment type="caution">
    <text evidence="2">The sequence shown here is derived from an EMBL/GenBank/DDBJ whole genome shotgun (WGS) entry which is preliminary data.</text>
</comment>
<evidence type="ECO:0000313" key="3">
    <source>
        <dbReference type="Proteomes" id="UP000813824"/>
    </source>
</evidence>
<feature type="region of interest" description="Disordered" evidence="1">
    <location>
        <begin position="241"/>
        <end position="265"/>
    </location>
</feature>
<sequence>MTITCNDLSAINCFSHDRVLIATAMSTAARPRPRPKPRPRVPSVVPSSPGPSSSFKSPPPPSAPHVITIDDEEALFIRKPALDWSRKPNIAEDKKRKASQISSDVEVEDSPRKKQPKKSTGKQKAVSHDWTKSSNLDFISLSSDEDDDIFEARVTDSKAYTKRSRHHADKQSGNKRSRSRSRSLSLTPPPTLSKELLQSAVDKIRDIITIEARPPSPTSLVDDSADNLDLDPELALVRRQVKSGHHAHTPGASRGNTPARDGGPETVTIRVKWKPHPLNEAGRPQEWDFRMKRHESFKALFEETADEAAILSDNLIVTHEGTRVFPSASPHGLGVWAEAELEACDKGTFEYIRDNRRRSVSVTRDDDEIEVLGFTNSLPTTQEEDEEEPAEVEDKGDKFKILLRSSNQKDVSLTVRPTTTCGAIVKAYLKSLGLTDKYPGAGEVAPKAPAKKGRKAAPTPSGGPWLVIEGEKKANNAPIGDDDLEDGDMVEVTGL</sequence>
<protein>
    <recommendedName>
        <fullName evidence="4">Rad60/SUMO-like domain-containing protein</fullName>
    </recommendedName>
</protein>
<dbReference type="OrthoDB" id="3365399at2759"/>
<dbReference type="AlphaFoldDB" id="A0A8K0XKV6"/>
<feature type="region of interest" description="Disordered" evidence="1">
    <location>
        <begin position="25"/>
        <end position="66"/>
    </location>
</feature>
<organism evidence="2 3">
    <name type="scientific">Cristinia sonorae</name>
    <dbReference type="NCBI Taxonomy" id="1940300"/>
    <lineage>
        <taxon>Eukaryota</taxon>
        <taxon>Fungi</taxon>
        <taxon>Dikarya</taxon>
        <taxon>Basidiomycota</taxon>
        <taxon>Agaricomycotina</taxon>
        <taxon>Agaricomycetes</taxon>
        <taxon>Agaricomycetidae</taxon>
        <taxon>Agaricales</taxon>
        <taxon>Pleurotineae</taxon>
        <taxon>Stephanosporaceae</taxon>
        <taxon>Cristinia</taxon>
    </lineage>
</organism>
<feature type="region of interest" description="Disordered" evidence="1">
    <location>
        <begin position="444"/>
        <end position="495"/>
    </location>
</feature>
<evidence type="ECO:0000256" key="1">
    <source>
        <dbReference type="SAM" id="MobiDB-lite"/>
    </source>
</evidence>
<gene>
    <name evidence="2" type="ORF">BXZ70DRAFT_956978</name>
</gene>
<feature type="compositionally biased region" description="Basic and acidic residues" evidence="1">
    <location>
        <begin position="85"/>
        <end position="95"/>
    </location>
</feature>
<keyword evidence="3" id="KW-1185">Reference proteome</keyword>
<feature type="compositionally biased region" description="Acidic residues" evidence="1">
    <location>
        <begin position="480"/>
        <end position="489"/>
    </location>
</feature>
<evidence type="ECO:0008006" key="4">
    <source>
        <dbReference type="Google" id="ProtNLM"/>
    </source>
</evidence>
<dbReference type="Gene3D" id="3.10.20.90">
    <property type="entry name" value="Phosphatidylinositol 3-kinase Catalytic Subunit, Chain A, domain 1"/>
    <property type="match status" value="2"/>
</dbReference>
<accession>A0A8K0XKV6</accession>
<evidence type="ECO:0000313" key="2">
    <source>
        <dbReference type="EMBL" id="KAH8085410.1"/>
    </source>
</evidence>
<dbReference type="Proteomes" id="UP000813824">
    <property type="component" value="Unassembled WGS sequence"/>
</dbReference>